<evidence type="ECO:0000259" key="3">
    <source>
        <dbReference type="SMART" id="SM00198"/>
    </source>
</evidence>
<dbReference type="InterPro" id="IPR014044">
    <property type="entry name" value="CAP_dom"/>
</dbReference>
<feature type="domain" description="SCP" evidence="3">
    <location>
        <begin position="42"/>
        <end position="174"/>
    </location>
</feature>
<reference evidence="4 5" key="1">
    <citation type="submission" date="2018-10" db="EMBL/GenBank/DDBJ databases">
        <title>A high-quality apple genome assembly.</title>
        <authorList>
            <person name="Hu J."/>
        </authorList>
    </citation>
    <scope>NUCLEOTIDE SEQUENCE [LARGE SCALE GENOMIC DNA]</scope>
    <source>
        <strain evidence="5">cv. HFTH1</strain>
        <tissue evidence="4">Young leaf</tissue>
    </source>
</reference>
<dbReference type="AlphaFoldDB" id="A0A498ITY3"/>
<comment type="caution">
    <text evidence="4">The sequence shown here is derived from an EMBL/GenBank/DDBJ whole genome shotgun (WGS) entry which is preliminary data.</text>
</comment>
<organism evidence="4 5">
    <name type="scientific">Malus domestica</name>
    <name type="common">Apple</name>
    <name type="synonym">Pyrus malus</name>
    <dbReference type="NCBI Taxonomy" id="3750"/>
    <lineage>
        <taxon>Eukaryota</taxon>
        <taxon>Viridiplantae</taxon>
        <taxon>Streptophyta</taxon>
        <taxon>Embryophyta</taxon>
        <taxon>Tracheophyta</taxon>
        <taxon>Spermatophyta</taxon>
        <taxon>Magnoliopsida</taxon>
        <taxon>eudicotyledons</taxon>
        <taxon>Gunneridae</taxon>
        <taxon>Pentapetalae</taxon>
        <taxon>rosids</taxon>
        <taxon>fabids</taxon>
        <taxon>Rosales</taxon>
        <taxon>Rosaceae</taxon>
        <taxon>Amygdaloideae</taxon>
        <taxon>Maleae</taxon>
        <taxon>Malus</taxon>
    </lineage>
</organism>
<dbReference type="InterPro" id="IPR035940">
    <property type="entry name" value="CAP_sf"/>
</dbReference>
<dbReference type="PRINTS" id="PR00837">
    <property type="entry name" value="V5TPXLIKE"/>
</dbReference>
<keyword evidence="2" id="KW-0611">Plant defense</keyword>
<name>A0A498ITY3_MALDO</name>
<protein>
    <recommendedName>
        <fullName evidence="3">SCP domain-containing protein</fullName>
    </recommendedName>
</protein>
<gene>
    <name evidence="4" type="ORF">DVH24_022141</name>
</gene>
<dbReference type="Pfam" id="PF00188">
    <property type="entry name" value="CAP"/>
    <property type="match status" value="1"/>
</dbReference>
<dbReference type="SMART" id="SM00198">
    <property type="entry name" value="SCP"/>
    <property type="match status" value="1"/>
</dbReference>
<evidence type="ECO:0000313" key="4">
    <source>
        <dbReference type="EMBL" id="RXH86868.1"/>
    </source>
</evidence>
<comment type="function">
    <text evidence="1">Probably involved in the defense reaction of plants against pathogens.</text>
</comment>
<proteinExistence type="predicted"/>
<evidence type="ECO:0000256" key="1">
    <source>
        <dbReference type="ARBA" id="ARBA00003143"/>
    </source>
</evidence>
<dbReference type="STRING" id="3750.A0A498ITY3"/>
<dbReference type="PRINTS" id="PR00838">
    <property type="entry name" value="V5ALLERGEN"/>
</dbReference>
<dbReference type="InterPro" id="IPR001283">
    <property type="entry name" value="CRISP-related"/>
</dbReference>
<dbReference type="CDD" id="cd05381">
    <property type="entry name" value="CAP_PR-1"/>
    <property type="match status" value="1"/>
</dbReference>
<dbReference type="SUPFAM" id="SSF55797">
    <property type="entry name" value="PR-1-like"/>
    <property type="match status" value="1"/>
</dbReference>
<accession>A0A498ITY3</accession>
<dbReference type="Proteomes" id="UP000290289">
    <property type="component" value="Chromosome 10"/>
</dbReference>
<dbReference type="PANTHER" id="PTHR10334">
    <property type="entry name" value="CYSTEINE-RICH SECRETORY PROTEIN-RELATED"/>
    <property type="match status" value="1"/>
</dbReference>
<evidence type="ECO:0000256" key="2">
    <source>
        <dbReference type="ARBA" id="ARBA00023265"/>
    </source>
</evidence>
<dbReference type="Gene3D" id="3.40.33.10">
    <property type="entry name" value="CAP"/>
    <property type="match status" value="1"/>
</dbReference>
<dbReference type="InterPro" id="IPR002413">
    <property type="entry name" value="V5_allergen-like"/>
</dbReference>
<keyword evidence="2" id="KW-0568">Pathogenesis-related protein</keyword>
<dbReference type="FunFam" id="3.40.33.10:FF:000004">
    <property type="entry name" value="CAP, cysteine-rich secretory protein, antigen 5"/>
    <property type="match status" value="1"/>
</dbReference>
<dbReference type="EMBL" id="RDQH01000336">
    <property type="protein sequence ID" value="RXH86868.1"/>
    <property type="molecule type" value="Genomic_DNA"/>
</dbReference>
<keyword evidence="5" id="KW-1185">Reference proteome</keyword>
<sequence length="178" mass="20789">MKDNIKMKLFSGGLLGTYLLISTLFWPSLSKPHELQSSTPYNTVQQFLIPHNTQRSRLGLRPLKWSRKLEKYASWWAHQRQEDCSFIHSDSKFGENLFWGSGRDWKPGDAVAAWAQERSYYNYRTNSCAQNKDCWHYTQMVWRRSLKIGCSKVTCRGGDTFMVCVYDPPGNFIGQKPY</sequence>
<evidence type="ECO:0000313" key="5">
    <source>
        <dbReference type="Proteomes" id="UP000290289"/>
    </source>
</evidence>